<dbReference type="InterPro" id="IPR050452">
    <property type="entry name" value="Metacaspase"/>
</dbReference>
<protein>
    <submittedName>
        <fullName evidence="7">Caspase domain-containing protein</fullName>
    </submittedName>
</protein>
<organism evidence="7 8">
    <name type="scientific">Macrophomina phaseolina</name>
    <dbReference type="NCBI Taxonomy" id="35725"/>
    <lineage>
        <taxon>Eukaryota</taxon>
        <taxon>Fungi</taxon>
        <taxon>Dikarya</taxon>
        <taxon>Ascomycota</taxon>
        <taxon>Pezizomycotina</taxon>
        <taxon>Dothideomycetes</taxon>
        <taxon>Dothideomycetes incertae sedis</taxon>
        <taxon>Botryosphaeriales</taxon>
        <taxon>Botryosphaeriaceae</taxon>
        <taxon>Macrophomina</taxon>
    </lineage>
</organism>
<evidence type="ECO:0000313" key="8">
    <source>
        <dbReference type="Proteomes" id="UP000774617"/>
    </source>
</evidence>
<dbReference type="EMBL" id="JAGTJR010000100">
    <property type="protein sequence ID" value="KAH7010939.1"/>
    <property type="molecule type" value="Genomic_DNA"/>
</dbReference>
<proteinExistence type="inferred from homology"/>
<feature type="domain" description="Peptidase C14 caspase" evidence="6">
    <location>
        <begin position="33"/>
        <end position="302"/>
    </location>
</feature>
<dbReference type="PANTHER" id="PTHR48104:SF30">
    <property type="entry name" value="METACASPASE-1"/>
    <property type="match status" value="1"/>
</dbReference>
<keyword evidence="3" id="KW-0788">Thiol protease</keyword>
<accession>A0ABQ8FQ59</accession>
<evidence type="ECO:0000256" key="2">
    <source>
        <dbReference type="ARBA" id="ARBA00022703"/>
    </source>
</evidence>
<comment type="similarity">
    <text evidence="1">Belongs to the peptidase C14B family.</text>
</comment>
<dbReference type="Pfam" id="PF00656">
    <property type="entry name" value="Peptidase_C14"/>
    <property type="match status" value="1"/>
</dbReference>
<keyword evidence="3" id="KW-0378">Hydrolase</keyword>
<name>A0ABQ8FQ59_9PEZI</name>
<evidence type="ECO:0000313" key="7">
    <source>
        <dbReference type="EMBL" id="KAH7010939.1"/>
    </source>
</evidence>
<dbReference type="Proteomes" id="UP000774617">
    <property type="component" value="Unassembled WGS sequence"/>
</dbReference>
<dbReference type="Gene3D" id="3.40.50.1460">
    <property type="match status" value="1"/>
</dbReference>
<keyword evidence="2" id="KW-0053">Apoptosis</keyword>
<feature type="region of interest" description="Disordered" evidence="5">
    <location>
        <begin position="1"/>
        <end position="31"/>
    </location>
</feature>
<sequence>MMSDTPDLNGNALGDGQPVLSQAAQMPPADGGRRRALLIGIDDYPRSPLSGCVADVTSMESVLRHHYEFHEIDKLLAPIRAAGAEETAAGEATTMPTRANLISAIRAIGQRSERGDFVYIHYSGHGTQLKTVYDKKGSTIDEALICFDGTYIRDIELGVLLDELAAKELSISVTLDCCHSGGALREDEVREGWKNRFLRTSDSEVRHEDWLGRVPDQLADKDERHSWFYGERNYHLLAACQPREYAWEKPNPSQGLFTSLLIQALEGLDDALQVVSYGTVLGEVRARCMDYSRGDQCPVLFGDKSRTFFSFFGVQKLDPFQGSAFVIRVNDDGSVALNSGSTDLVTAGDEYRIYQPKGTDTGVQVRVERVDSFTSDAHVWEGDVSQVRPGFRAKLSKRAAPAQVILLETEFQGLDFLQGLSAQCAAFFDEQNPLEFRIGTKDADADFYVRINREKQFEILGQNQEALPYIPAETANGTPQAARTLCNIVQHVRAYLAIANMAPSAPLRPEPQFQMTMSHEGLRGDEVATYSIDYNNSAPYPVWITALNLAPDWSISTLIWNTGSGQEVEARTSIETFTAGVTVPCAVKSSGARSMTERVRLFVSKEQHDFSNLTLEPLEVARRGGYRNIVPRPLAKTWGVCDMTYDVSW</sequence>
<comment type="caution">
    <text evidence="7">The sequence shown here is derived from an EMBL/GenBank/DDBJ whole genome shotgun (WGS) entry which is preliminary data.</text>
</comment>
<evidence type="ECO:0000259" key="6">
    <source>
        <dbReference type="Pfam" id="PF00656"/>
    </source>
</evidence>
<dbReference type="SUPFAM" id="SSF52129">
    <property type="entry name" value="Caspase-like"/>
    <property type="match status" value="1"/>
</dbReference>
<keyword evidence="3" id="KW-0645">Protease</keyword>
<dbReference type="PANTHER" id="PTHR48104">
    <property type="entry name" value="METACASPASE-4"/>
    <property type="match status" value="1"/>
</dbReference>
<evidence type="ECO:0000256" key="5">
    <source>
        <dbReference type="SAM" id="MobiDB-lite"/>
    </source>
</evidence>
<reference evidence="7 8" key="1">
    <citation type="journal article" date="2021" name="Nat. Commun.">
        <title>Genetic determinants of endophytism in the Arabidopsis root mycobiome.</title>
        <authorList>
            <person name="Mesny F."/>
            <person name="Miyauchi S."/>
            <person name="Thiergart T."/>
            <person name="Pickel B."/>
            <person name="Atanasova L."/>
            <person name="Karlsson M."/>
            <person name="Huettel B."/>
            <person name="Barry K.W."/>
            <person name="Haridas S."/>
            <person name="Chen C."/>
            <person name="Bauer D."/>
            <person name="Andreopoulos W."/>
            <person name="Pangilinan J."/>
            <person name="LaButti K."/>
            <person name="Riley R."/>
            <person name="Lipzen A."/>
            <person name="Clum A."/>
            <person name="Drula E."/>
            <person name="Henrissat B."/>
            <person name="Kohler A."/>
            <person name="Grigoriev I.V."/>
            <person name="Martin F.M."/>
            <person name="Hacquard S."/>
        </authorList>
    </citation>
    <scope>NUCLEOTIDE SEQUENCE [LARGE SCALE GENOMIC DNA]</scope>
    <source>
        <strain evidence="7 8">MPI-SDFR-AT-0080</strain>
    </source>
</reference>
<dbReference type="InterPro" id="IPR029030">
    <property type="entry name" value="Caspase-like_dom_sf"/>
</dbReference>
<dbReference type="InterPro" id="IPR011600">
    <property type="entry name" value="Pept_C14_caspase"/>
</dbReference>
<keyword evidence="8" id="KW-1185">Reference proteome</keyword>
<gene>
    <name evidence="7" type="ORF">B0J12DRAFT_59132</name>
</gene>
<evidence type="ECO:0000256" key="1">
    <source>
        <dbReference type="ARBA" id="ARBA00009005"/>
    </source>
</evidence>
<evidence type="ECO:0000256" key="4">
    <source>
        <dbReference type="ARBA" id="ARBA00023145"/>
    </source>
</evidence>
<keyword evidence="4" id="KW-0865">Zymogen</keyword>
<evidence type="ECO:0000256" key="3">
    <source>
        <dbReference type="ARBA" id="ARBA00022807"/>
    </source>
</evidence>